<dbReference type="CDD" id="cd01665">
    <property type="entry name" value="Cyt_c_Oxidase_III"/>
    <property type="match status" value="1"/>
</dbReference>
<evidence type="ECO:0000256" key="8">
    <source>
        <dbReference type="RuleBase" id="RU003375"/>
    </source>
</evidence>
<dbReference type="GO" id="GO:0004129">
    <property type="term" value="F:cytochrome-c oxidase activity"/>
    <property type="evidence" value="ECO:0007669"/>
    <property type="project" value="InterPro"/>
</dbReference>
<dbReference type="InterPro" id="IPR013833">
    <property type="entry name" value="Cyt_c_oxidase_su3_a-hlx"/>
</dbReference>
<dbReference type="AlphaFoldDB" id="A0A076VKL4"/>
<feature type="transmembrane region" description="Helical" evidence="9">
    <location>
        <begin position="57"/>
        <end position="76"/>
    </location>
</feature>
<dbReference type="PANTHER" id="PTHR11403:SF7">
    <property type="entry name" value="CYTOCHROME C OXIDASE SUBUNIT 3"/>
    <property type="match status" value="1"/>
</dbReference>
<dbReference type="GeneID" id="20160313"/>
<evidence type="ECO:0000256" key="1">
    <source>
        <dbReference type="ARBA" id="ARBA00004141"/>
    </source>
</evidence>
<gene>
    <name evidence="11" type="primary">cox3</name>
    <name evidence="11" type="ORF">EP29_g04</name>
</gene>
<dbReference type="EMBL" id="KJ806272">
    <property type="protein sequence ID" value="AIK29176.1"/>
    <property type="molecule type" value="Genomic_DNA"/>
</dbReference>
<geneLocation type="mitochondrion" evidence="11"/>
<dbReference type="InterPro" id="IPR000298">
    <property type="entry name" value="Cyt_c_oxidase-like_su3"/>
</dbReference>
<dbReference type="Gene3D" id="1.10.287.70">
    <property type="match status" value="1"/>
</dbReference>
<organism evidence="11">
    <name type="scientific">Ourococcus multisporus</name>
    <dbReference type="NCBI Taxonomy" id="132186"/>
    <lineage>
        <taxon>Eukaryota</taxon>
        <taxon>Viridiplantae</taxon>
        <taxon>Chlorophyta</taxon>
        <taxon>core chlorophytes</taxon>
        <taxon>Chlorophyceae</taxon>
        <taxon>CS clade</taxon>
        <taxon>Sphaeropleales</taxon>
        <taxon>Selenastraceae</taxon>
        <taxon>Ourococcus</taxon>
    </lineage>
</organism>
<feature type="transmembrane region" description="Helical" evidence="9">
    <location>
        <begin position="83"/>
        <end position="101"/>
    </location>
</feature>
<accession>A0A076VKL4</accession>
<dbReference type="PROSITE" id="PS50253">
    <property type="entry name" value="COX3"/>
    <property type="match status" value="1"/>
</dbReference>
<sequence>MVLTFQLFVANTFSVKPVFGSKGVQIPHVSKQNMRMKSTNAGAVPHHPYHLVDPSPWPVITSFSLLCLAMGLILYFHKYAAGGTLLCIAFVTLTYAASLWWRDVIRESILGCHTSKVKEGLHLGMILFIVSEAMFFVGLLWAFLHAALMPTVSVGMAWPPVGIVPVDWTRRPSLNTVLLAASYFSANAAKHAMDQGQKQACALNLVLTIVLGVLFTAYQYLEYSGAAFTFSDSIFGSTFYLSTGFHGFHVIVGFLYLAVCLFTLKSTSPGKSTALDLAVLYWHFVDLVWVLIFTLVYVWGGALPTAGVEICTDNLCVLQTVLRDARLDAFYHEPSFFSAAM</sequence>
<feature type="domain" description="Heme-copper oxidase subunit III family profile" evidence="10">
    <location>
        <begin position="45"/>
        <end position="301"/>
    </location>
</feature>
<proteinExistence type="inferred from homology"/>
<dbReference type="GO" id="GO:0045277">
    <property type="term" value="C:respiratory chain complex IV"/>
    <property type="evidence" value="ECO:0007669"/>
    <property type="project" value="UniProtKB-ARBA"/>
</dbReference>
<dbReference type="PANTHER" id="PTHR11403">
    <property type="entry name" value="CYTOCHROME C OXIDASE SUBUNIT III"/>
    <property type="match status" value="1"/>
</dbReference>
<feature type="transmembrane region" description="Helical" evidence="9">
    <location>
        <begin position="240"/>
        <end position="262"/>
    </location>
</feature>
<evidence type="ECO:0000256" key="9">
    <source>
        <dbReference type="SAM" id="Phobius"/>
    </source>
</evidence>
<dbReference type="Pfam" id="PF00510">
    <property type="entry name" value="COX3"/>
    <property type="match status" value="1"/>
</dbReference>
<keyword evidence="5" id="KW-1278">Translocase</keyword>
<evidence type="ECO:0000259" key="10">
    <source>
        <dbReference type="PROSITE" id="PS50253"/>
    </source>
</evidence>
<comment type="function">
    <text evidence="8">Component of the cytochrome c oxidase, the last enzyme in the mitochondrial electron transport chain which drives oxidative phosphorylation. The respiratory chain contains 3 multisubunit complexes succinate dehydrogenase (complex II, CII), ubiquinol-cytochrome c oxidoreductase (cytochrome b-c1 complex, complex III, CIII) and cytochrome c oxidase (complex IV, CIV), that cooperate to transfer electrons derived from NADH and succinate to molecular oxygen, creating an electrochemical gradient over the inner membrane that drives transmembrane transport and the ATP synthase. Cytochrome c oxidase is the component of the respiratory chain that catalyzes the reduction of oxygen to water. Electrons originating from reduced cytochrome c in the intermembrane space (IMS) are transferred via the dinuclear copper A center (CU(A)) of subunit 2 and heme A of subunit 1 to the active site in subunit 1, a binuclear center (BNC) formed by heme A3 and copper B (CU(B)). The BNC reduces molecular oxygen to 2 water molecules using 4 electrons from cytochrome c in the IMS and 4 protons from the mitochondrial matrix.</text>
</comment>
<comment type="similarity">
    <text evidence="2 8">Belongs to the cytochrome c oxidase subunit 3 family.</text>
</comment>
<evidence type="ECO:0000256" key="5">
    <source>
        <dbReference type="ARBA" id="ARBA00022967"/>
    </source>
</evidence>
<protein>
    <recommendedName>
        <fullName evidence="3 8">Cytochrome c oxidase subunit 3</fullName>
    </recommendedName>
</protein>
<dbReference type="InterPro" id="IPR033945">
    <property type="entry name" value="Cyt_c_oxase_su3_dom"/>
</dbReference>
<evidence type="ECO:0000313" key="11">
    <source>
        <dbReference type="EMBL" id="AIK29176.1"/>
    </source>
</evidence>
<evidence type="ECO:0000256" key="7">
    <source>
        <dbReference type="ARBA" id="ARBA00023136"/>
    </source>
</evidence>
<keyword evidence="6 9" id="KW-1133">Transmembrane helix</keyword>
<feature type="transmembrane region" description="Helical" evidence="9">
    <location>
        <begin position="121"/>
        <end position="144"/>
    </location>
</feature>
<dbReference type="InterPro" id="IPR024791">
    <property type="entry name" value="Cyt_c/ubiquinol_Oxase_su3"/>
</dbReference>
<reference evidence="11" key="1">
    <citation type="journal article" date="2014" name="Genome Biol. Evol.">
        <title>Gene arrangement convergence, diverse intron content, and genetic code modifications in mitochondrial genomes of Sphaeropleales (Chlorophyta).</title>
        <authorList>
            <person name="Fucikova K."/>
            <person name="Lewis P.O."/>
            <person name="Gonzalez-Halphen D."/>
            <person name="Lewis L.A."/>
        </authorList>
    </citation>
    <scope>NUCLEOTIDE SEQUENCE</scope>
    <source>
        <strain evidence="11">UTEX 1240</strain>
    </source>
</reference>
<keyword evidence="4 8" id="KW-0812">Transmembrane</keyword>
<dbReference type="SUPFAM" id="SSF81452">
    <property type="entry name" value="Cytochrome c oxidase subunit III-like"/>
    <property type="match status" value="1"/>
</dbReference>
<evidence type="ECO:0000256" key="3">
    <source>
        <dbReference type="ARBA" id="ARBA00015944"/>
    </source>
</evidence>
<evidence type="ECO:0000256" key="6">
    <source>
        <dbReference type="ARBA" id="ARBA00022989"/>
    </source>
</evidence>
<dbReference type="Gene3D" id="1.20.120.80">
    <property type="entry name" value="Cytochrome c oxidase, subunit III, four-helix bundle"/>
    <property type="match status" value="1"/>
</dbReference>
<name>A0A076VKL4_9CHLO</name>
<dbReference type="GO" id="GO:0006123">
    <property type="term" value="P:mitochondrial electron transport, cytochrome c to oxygen"/>
    <property type="evidence" value="ECO:0007669"/>
    <property type="project" value="TreeGrafter"/>
</dbReference>
<dbReference type="FunFam" id="1.10.287.70:FF:000082">
    <property type="entry name" value="Cytochrome c oxidase subunit 3"/>
    <property type="match status" value="1"/>
</dbReference>
<keyword evidence="8 11" id="KW-0496">Mitochondrion</keyword>
<dbReference type="RefSeq" id="YP_009054688.1">
    <property type="nucleotide sequence ID" value="NC_024762.1"/>
</dbReference>
<keyword evidence="7 9" id="KW-0472">Membrane</keyword>
<feature type="transmembrane region" description="Helical" evidence="9">
    <location>
        <begin position="274"/>
        <end position="299"/>
    </location>
</feature>
<comment type="subcellular location">
    <subcellularLocation>
        <location evidence="1">Membrane</location>
        <topology evidence="1">Multi-pass membrane protein</topology>
    </subcellularLocation>
</comment>
<evidence type="ECO:0000256" key="2">
    <source>
        <dbReference type="ARBA" id="ARBA00010581"/>
    </source>
</evidence>
<dbReference type="GO" id="GO:0005739">
    <property type="term" value="C:mitochondrion"/>
    <property type="evidence" value="ECO:0007669"/>
    <property type="project" value="TreeGrafter"/>
</dbReference>
<feature type="transmembrane region" description="Helical" evidence="9">
    <location>
        <begin position="200"/>
        <end position="220"/>
    </location>
</feature>
<evidence type="ECO:0000256" key="4">
    <source>
        <dbReference type="ARBA" id="ARBA00022692"/>
    </source>
</evidence>
<dbReference type="InterPro" id="IPR035973">
    <property type="entry name" value="Cyt_c_oxidase_su3-like_sf"/>
</dbReference>